<sequence precursor="true">MNIKKSLFVFILFLICLTACTNKSIKNIEHQSLQKSNHTELPSSVNEENVNVEMKVEHPIYEVKTDKLTLQIKNKGESLSFGTRYTIEFFKDGSWFEIPLKDDIDFTMIDIKLGTGKTYKNIISLKTLKYDLIPGHYRVIKSFYTGGKEITLSSLFELK</sequence>
<dbReference type="InterPro" id="IPR046878">
    <property type="entry name" value="Big_14"/>
</dbReference>
<feature type="domain" description="Bacterial Ig-like" evidence="2">
    <location>
        <begin position="49"/>
        <end position="151"/>
    </location>
</feature>
<evidence type="ECO:0000313" key="3">
    <source>
        <dbReference type="EMBL" id="CRK82769.1"/>
    </source>
</evidence>
<evidence type="ECO:0000259" key="2">
    <source>
        <dbReference type="Pfam" id="PF20251"/>
    </source>
</evidence>
<gene>
    <name evidence="3" type="ORF">BN000_02715</name>
</gene>
<dbReference type="EMBL" id="CVRB01000003">
    <property type="protein sequence ID" value="CRK82769.1"/>
    <property type="molecule type" value="Genomic_DNA"/>
</dbReference>
<evidence type="ECO:0000313" key="4">
    <source>
        <dbReference type="Proteomes" id="UP000199087"/>
    </source>
</evidence>
<name>A0A0U1NXK9_9BACI</name>
<evidence type="ECO:0000256" key="1">
    <source>
        <dbReference type="SAM" id="SignalP"/>
    </source>
</evidence>
<feature type="signal peptide" evidence="1">
    <location>
        <begin position="1"/>
        <end position="21"/>
    </location>
</feature>
<keyword evidence="1" id="KW-0732">Signal</keyword>
<dbReference type="RefSeq" id="WP_090635091.1">
    <property type="nucleotide sequence ID" value="NZ_CVRB01000003.1"/>
</dbReference>
<dbReference type="STRING" id="1499688.BN000_02715"/>
<dbReference type="AlphaFoldDB" id="A0A0U1NXK9"/>
<proteinExistence type="predicted"/>
<keyword evidence="4" id="KW-1185">Reference proteome</keyword>
<reference evidence="4" key="1">
    <citation type="submission" date="2015-05" db="EMBL/GenBank/DDBJ databases">
        <authorList>
            <person name="Urmite Genomes"/>
        </authorList>
    </citation>
    <scope>NUCLEOTIDE SEQUENCE [LARGE SCALE GENOMIC DNA]</scope>
    <source>
        <strain evidence="4">LF1</strain>
    </source>
</reference>
<feature type="chain" id="PRO_5039010002" description="Bacterial Ig-like domain-containing protein" evidence="1">
    <location>
        <begin position="22"/>
        <end position="159"/>
    </location>
</feature>
<protein>
    <recommendedName>
        <fullName evidence="2">Bacterial Ig-like domain-containing protein</fullName>
    </recommendedName>
</protein>
<accession>A0A0U1NXK9</accession>
<organism evidence="3 4">
    <name type="scientific">Neobacillus massiliamazoniensis</name>
    <dbReference type="NCBI Taxonomy" id="1499688"/>
    <lineage>
        <taxon>Bacteria</taxon>
        <taxon>Bacillati</taxon>
        <taxon>Bacillota</taxon>
        <taxon>Bacilli</taxon>
        <taxon>Bacillales</taxon>
        <taxon>Bacillaceae</taxon>
        <taxon>Neobacillus</taxon>
    </lineage>
</organism>
<dbReference type="Pfam" id="PF20251">
    <property type="entry name" value="Big_14"/>
    <property type="match status" value="1"/>
</dbReference>
<dbReference type="OrthoDB" id="2085239at2"/>
<dbReference type="Proteomes" id="UP000199087">
    <property type="component" value="Unassembled WGS sequence"/>
</dbReference>